<evidence type="ECO:0000313" key="18">
    <source>
        <dbReference type="EMBL" id="SFN72148.1"/>
    </source>
</evidence>
<evidence type="ECO:0000313" key="19">
    <source>
        <dbReference type="Proteomes" id="UP000199153"/>
    </source>
</evidence>
<dbReference type="GO" id="GO:0003684">
    <property type="term" value="F:damaged DNA binding"/>
    <property type="evidence" value="ECO:0007669"/>
    <property type="project" value="InterPro"/>
</dbReference>
<keyword evidence="7" id="KW-0378">Hydrolase</keyword>
<proteinExistence type="inferred from homology"/>
<evidence type="ECO:0000256" key="15">
    <source>
        <dbReference type="PROSITE-ProRule" id="PRU00391"/>
    </source>
</evidence>
<dbReference type="InterPro" id="IPR012319">
    <property type="entry name" value="FPG_cat"/>
</dbReference>
<dbReference type="InterPro" id="IPR010979">
    <property type="entry name" value="Ribosomal_uS13-like_H2TH"/>
</dbReference>
<evidence type="ECO:0000256" key="2">
    <source>
        <dbReference type="ARBA" id="ARBA00001947"/>
    </source>
</evidence>
<dbReference type="STRING" id="287099.SAMN05660413_02290"/>
<evidence type="ECO:0000256" key="6">
    <source>
        <dbReference type="ARBA" id="ARBA00022771"/>
    </source>
</evidence>
<dbReference type="AlphaFoldDB" id="A0A1I5BBP5"/>
<evidence type="ECO:0000256" key="1">
    <source>
        <dbReference type="ARBA" id="ARBA00001668"/>
    </source>
</evidence>
<dbReference type="Proteomes" id="UP000199153">
    <property type="component" value="Unassembled WGS sequence"/>
</dbReference>
<evidence type="ECO:0000256" key="13">
    <source>
        <dbReference type="ARBA" id="ARBA00023295"/>
    </source>
</evidence>
<protein>
    <submittedName>
        <fullName evidence="18">Formamidopyrimidine-DNA glycosylase</fullName>
    </submittedName>
</protein>
<dbReference type="Gene3D" id="1.10.8.50">
    <property type="match status" value="1"/>
</dbReference>
<dbReference type="EMBL" id="FOVL01000014">
    <property type="protein sequence ID" value="SFN72148.1"/>
    <property type="molecule type" value="Genomic_DNA"/>
</dbReference>
<evidence type="ECO:0000256" key="10">
    <source>
        <dbReference type="ARBA" id="ARBA00023204"/>
    </source>
</evidence>
<keyword evidence="13" id="KW-0326">Glycosidase</keyword>
<reference evidence="18 19" key="1">
    <citation type="submission" date="2016-10" db="EMBL/GenBank/DDBJ databases">
        <authorList>
            <person name="de Groot N.N."/>
        </authorList>
    </citation>
    <scope>NUCLEOTIDE SEQUENCE [LARGE SCALE GENOMIC DNA]</scope>
    <source>
        <strain evidence="18 19">DSM 17794</strain>
    </source>
</reference>
<keyword evidence="11" id="KW-0456">Lyase</keyword>
<keyword evidence="5" id="KW-0227">DNA damage</keyword>
<comment type="catalytic activity">
    <reaction evidence="1">
        <text>Hydrolysis of DNA containing ring-opened 7-methylguanine residues, releasing 2,6-diamino-4-hydroxy-5-(N-methyl)formamidopyrimidine.</text>
        <dbReference type="EC" id="3.2.2.23"/>
    </reaction>
</comment>
<sequence>MPELPEIANFKSFLKETVLNKEIVEVEFPETKLLQASTSDFKKALLNKKFIDAEQLGKYLFLKTNNKKSLVFHFGMTGKFEYYKHNEIPKHTHLLITFKDSSHLAFVCVRKLGKIYLADGLEEFREEQDLGKHALDLSKKEFLEILQQKKGGIKSALTDQHLISGIGNVYADEILFQTKIHPKTKVEKLSEKDRKKLFEEMAEVLNTAIKKEGERSEFPKDYLSRSRKEGTDCPKCSGKIEMIKVSGRSTYFCPECQKERS</sequence>
<dbReference type="InterPro" id="IPR010663">
    <property type="entry name" value="Znf_FPG/IleRS"/>
</dbReference>
<name>A0A1I5BBP5_9FLAO</name>
<dbReference type="SMART" id="SM01232">
    <property type="entry name" value="H2TH"/>
    <property type="match status" value="1"/>
</dbReference>
<dbReference type="InterPro" id="IPR015886">
    <property type="entry name" value="H2TH_FPG"/>
</dbReference>
<evidence type="ECO:0000259" key="16">
    <source>
        <dbReference type="PROSITE" id="PS51066"/>
    </source>
</evidence>
<feature type="domain" description="Formamidopyrimidine-DNA glycosylase catalytic" evidence="17">
    <location>
        <begin position="2"/>
        <end position="113"/>
    </location>
</feature>
<feature type="domain" description="FPG-type" evidence="16">
    <location>
        <begin position="224"/>
        <end position="258"/>
    </location>
</feature>
<dbReference type="GO" id="GO:0140078">
    <property type="term" value="F:class I DNA-(apurinic or apyrimidinic site) endonuclease activity"/>
    <property type="evidence" value="ECO:0007669"/>
    <property type="project" value="UniProtKB-EC"/>
</dbReference>
<keyword evidence="10" id="KW-0234">DNA repair</keyword>
<accession>A0A1I5BBP5</accession>
<dbReference type="InterPro" id="IPR000214">
    <property type="entry name" value="Znf_DNA_glyclase/AP_lyase"/>
</dbReference>
<dbReference type="GO" id="GO:0008534">
    <property type="term" value="F:oxidized purine nucleobase lesion DNA N-glycosylase activity"/>
    <property type="evidence" value="ECO:0007669"/>
    <property type="project" value="UniProtKB-EC"/>
</dbReference>
<keyword evidence="9" id="KW-0238">DNA-binding</keyword>
<dbReference type="InterPro" id="IPR015887">
    <property type="entry name" value="DNA_glyclase_Znf_dom_DNA_BS"/>
</dbReference>
<evidence type="ECO:0000256" key="3">
    <source>
        <dbReference type="ARBA" id="ARBA00009409"/>
    </source>
</evidence>
<dbReference type="Pfam" id="PF06831">
    <property type="entry name" value="H2TH"/>
    <property type="match status" value="1"/>
</dbReference>
<dbReference type="Gene3D" id="3.20.190.10">
    <property type="entry name" value="MutM-like, N-terminal"/>
    <property type="match status" value="1"/>
</dbReference>
<dbReference type="PANTHER" id="PTHR22993:SF9">
    <property type="entry name" value="FORMAMIDOPYRIMIDINE-DNA GLYCOSYLASE"/>
    <property type="match status" value="1"/>
</dbReference>
<gene>
    <name evidence="18" type="ORF">SAMN05660413_02290</name>
</gene>
<dbReference type="Pfam" id="PF06827">
    <property type="entry name" value="zf-FPG_IleRS"/>
    <property type="match status" value="1"/>
</dbReference>
<keyword evidence="19" id="KW-1185">Reference proteome</keyword>
<keyword evidence="8" id="KW-0862">Zinc</keyword>
<evidence type="ECO:0000256" key="9">
    <source>
        <dbReference type="ARBA" id="ARBA00023125"/>
    </source>
</evidence>
<comment type="catalytic activity">
    <reaction evidence="14">
        <text>2'-deoxyribonucleotide-(2'-deoxyribose 5'-phosphate)-2'-deoxyribonucleotide-DNA = a 3'-end 2'-deoxyribonucleotide-(2,3-dehydro-2,3-deoxyribose 5'-phosphate)-DNA + a 5'-end 5'-phospho-2'-deoxyribonucleoside-DNA + H(+)</text>
        <dbReference type="Rhea" id="RHEA:66592"/>
        <dbReference type="Rhea" id="RHEA-COMP:13180"/>
        <dbReference type="Rhea" id="RHEA-COMP:16897"/>
        <dbReference type="Rhea" id="RHEA-COMP:17067"/>
        <dbReference type="ChEBI" id="CHEBI:15378"/>
        <dbReference type="ChEBI" id="CHEBI:136412"/>
        <dbReference type="ChEBI" id="CHEBI:157695"/>
        <dbReference type="ChEBI" id="CHEBI:167181"/>
        <dbReference type="EC" id="4.2.99.18"/>
    </reaction>
</comment>
<dbReference type="GO" id="GO:0006284">
    <property type="term" value="P:base-excision repair"/>
    <property type="evidence" value="ECO:0007669"/>
    <property type="project" value="InterPro"/>
</dbReference>
<keyword evidence="6 15" id="KW-0863">Zinc-finger</keyword>
<organism evidence="18 19">
    <name type="scientific">Salegentibacter flavus</name>
    <dbReference type="NCBI Taxonomy" id="287099"/>
    <lineage>
        <taxon>Bacteria</taxon>
        <taxon>Pseudomonadati</taxon>
        <taxon>Bacteroidota</taxon>
        <taxon>Flavobacteriia</taxon>
        <taxon>Flavobacteriales</taxon>
        <taxon>Flavobacteriaceae</taxon>
        <taxon>Salegentibacter</taxon>
    </lineage>
</organism>
<evidence type="ECO:0000256" key="12">
    <source>
        <dbReference type="ARBA" id="ARBA00023268"/>
    </source>
</evidence>
<dbReference type="PROSITE" id="PS51068">
    <property type="entry name" value="FPG_CAT"/>
    <property type="match status" value="1"/>
</dbReference>
<dbReference type="SUPFAM" id="SSF57716">
    <property type="entry name" value="Glucocorticoid receptor-like (DNA-binding domain)"/>
    <property type="match status" value="1"/>
</dbReference>
<evidence type="ECO:0000256" key="8">
    <source>
        <dbReference type="ARBA" id="ARBA00022833"/>
    </source>
</evidence>
<comment type="similarity">
    <text evidence="3">Belongs to the FPG family.</text>
</comment>
<dbReference type="GO" id="GO:0008270">
    <property type="term" value="F:zinc ion binding"/>
    <property type="evidence" value="ECO:0007669"/>
    <property type="project" value="UniProtKB-KW"/>
</dbReference>
<dbReference type="InterPro" id="IPR035937">
    <property type="entry name" value="FPG_N"/>
</dbReference>
<dbReference type="PANTHER" id="PTHR22993">
    <property type="entry name" value="FORMAMIDOPYRIMIDINE-DNA GLYCOSYLASE"/>
    <property type="match status" value="1"/>
</dbReference>
<dbReference type="Pfam" id="PF01149">
    <property type="entry name" value="Fapy_DNA_glyco"/>
    <property type="match status" value="1"/>
</dbReference>
<evidence type="ECO:0000256" key="7">
    <source>
        <dbReference type="ARBA" id="ARBA00022801"/>
    </source>
</evidence>
<dbReference type="OrthoDB" id="9800855at2"/>
<evidence type="ECO:0000256" key="11">
    <source>
        <dbReference type="ARBA" id="ARBA00023239"/>
    </source>
</evidence>
<evidence type="ECO:0000256" key="5">
    <source>
        <dbReference type="ARBA" id="ARBA00022763"/>
    </source>
</evidence>
<dbReference type="SUPFAM" id="SSF46946">
    <property type="entry name" value="S13-like H2TH domain"/>
    <property type="match status" value="1"/>
</dbReference>
<dbReference type="RefSeq" id="WP_093409719.1">
    <property type="nucleotide sequence ID" value="NZ_FOVL01000014.1"/>
</dbReference>
<keyword evidence="12" id="KW-0511">Multifunctional enzyme</keyword>
<keyword evidence="4" id="KW-0479">Metal-binding</keyword>
<evidence type="ECO:0000256" key="4">
    <source>
        <dbReference type="ARBA" id="ARBA00022723"/>
    </source>
</evidence>
<dbReference type="SMART" id="SM00898">
    <property type="entry name" value="Fapy_DNA_glyco"/>
    <property type="match status" value="1"/>
</dbReference>
<evidence type="ECO:0000259" key="17">
    <source>
        <dbReference type="PROSITE" id="PS51068"/>
    </source>
</evidence>
<dbReference type="PROSITE" id="PS01242">
    <property type="entry name" value="ZF_FPG_1"/>
    <property type="match status" value="1"/>
</dbReference>
<evidence type="ECO:0000256" key="14">
    <source>
        <dbReference type="ARBA" id="ARBA00044632"/>
    </source>
</evidence>
<dbReference type="SUPFAM" id="SSF81624">
    <property type="entry name" value="N-terminal domain of MutM-like DNA repair proteins"/>
    <property type="match status" value="1"/>
</dbReference>
<comment type="cofactor">
    <cofactor evidence="2">
        <name>Zn(2+)</name>
        <dbReference type="ChEBI" id="CHEBI:29105"/>
    </cofactor>
</comment>
<dbReference type="PROSITE" id="PS51066">
    <property type="entry name" value="ZF_FPG_2"/>
    <property type="match status" value="1"/>
</dbReference>